<name>A0A4Q2UB94_9HYPH</name>
<evidence type="ECO:0000256" key="1">
    <source>
        <dbReference type="SAM" id="MobiDB-lite"/>
    </source>
</evidence>
<proteinExistence type="predicted"/>
<sequence length="307" mass="32983">MIAARQELDLRPQLERLDPLICRSEGIDEGALSFAFRPLWQLDEPAKAALALSRAQATQVYAGLKLWPAEVTAKLVEAQLIADRTYPNAATVFAEDGTAGDQVTADAFPVRPGFNPAQPRAPDGRWTAEGGSSSAGSFVPVAHHINEDPDPTPEEEKEELEEKLKAREDPQRFFRFGPDPNGILRIPMMPGSGKPGVTPPAAGASGGPVAPAAKPPMPGTAVPPPRSAIRFGANPNQTFHAYRHTDDLGLDRVRVEEAIRNHLISNLGTLQDGLIQGSVIVDGQKLEYNAFKLPNGDINVGRITTSK</sequence>
<dbReference type="RefSeq" id="WP_129225618.1">
    <property type="nucleotide sequence ID" value="NZ_QYBB01000007.1"/>
</dbReference>
<reference evidence="3 4" key="2">
    <citation type="submission" date="2019-02" db="EMBL/GenBank/DDBJ databases">
        <title>'Lichenibacterium ramalinii' gen. nov. sp. nov., 'Lichenibacterium minor' gen. nov. sp. nov.</title>
        <authorList>
            <person name="Pankratov T."/>
        </authorList>
    </citation>
    <scope>NUCLEOTIDE SEQUENCE [LARGE SCALE GENOMIC DNA]</scope>
    <source>
        <strain evidence="3 4">RmlP026</strain>
    </source>
</reference>
<gene>
    <name evidence="3" type="ORF">D3273_08990</name>
</gene>
<dbReference type="OrthoDB" id="7990014at2"/>
<organism evidence="3 4">
    <name type="scientific">Lichenibacterium minor</name>
    <dbReference type="NCBI Taxonomy" id="2316528"/>
    <lineage>
        <taxon>Bacteria</taxon>
        <taxon>Pseudomonadati</taxon>
        <taxon>Pseudomonadota</taxon>
        <taxon>Alphaproteobacteria</taxon>
        <taxon>Hyphomicrobiales</taxon>
        <taxon>Lichenihabitantaceae</taxon>
        <taxon>Lichenibacterium</taxon>
    </lineage>
</organism>
<evidence type="ECO:0000259" key="2">
    <source>
        <dbReference type="Pfam" id="PF06381"/>
    </source>
</evidence>
<feature type="region of interest" description="Disordered" evidence="1">
    <location>
        <begin position="114"/>
        <end position="160"/>
    </location>
</feature>
<keyword evidence="4" id="KW-1185">Reference proteome</keyword>
<dbReference type="AlphaFoldDB" id="A0A4Q2UB94"/>
<accession>A0A4Q2UB94</accession>
<dbReference type="EMBL" id="QYBB01000007">
    <property type="protein sequence ID" value="RYC32511.1"/>
    <property type="molecule type" value="Genomic_DNA"/>
</dbReference>
<protein>
    <submittedName>
        <fullName evidence="3">DUF1073 domain-containing protein</fullName>
    </submittedName>
</protein>
<dbReference type="Pfam" id="PF06381">
    <property type="entry name" value="Phage_portal_3"/>
    <property type="match status" value="1"/>
</dbReference>
<feature type="compositionally biased region" description="Acidic residues" evidence="1">
    <location>
        <begin position="148"/>
        <end position="159"/>
    </location>
</feature>
<reference evidence="3 4" key="1">
    <citation type="submission" date="2018-12" db="EMBL/GenBank/DDBJ databases">
        <authorList>
            <person name="Grouzdev D.S."/>
            <person name="Krutkina M.S."/>
        </authorList>
    </citation>
    <scope>NUCLEOTIDE SEQUENCE [LARGE SCALE GENOMIC DNA]</scope>
    <source>
        <strain evidence="3 4">RmlP026</strain>
    </source>
</reference>
<evidence type="ECO:0000313" key="4">
    <source>
        <dbReference type="Proteomes" id="UP000290759"/>
    </source>
</evidence>
<comment type="caution">
    <text evidence="3">The sequence shown here is derived from an EMBL/GenBank/DDBJ whole genome shotgun (WGS) entry which is preliminary data.</text>
</comment>
<feature type="region of interest" description="Disordered" evidence="1">
    <location>
        <begin position="192"/>
        <end position="221"/>
    </location>
</feature>
<dbReference type="Proteomes" id="UP000290759">
    <property type="component" value="Unassembled WGS sequence"/>
</dbReference>
<evidence type="ECO:0000313" key="3">
    <source>
        <dbReference type="EMBL" id="RYC32511.1"/>
    </source>
</evidence>
<feature type="compositionally biased region" description="Low complexity" evidence="1">
    <location>
        <begin position="195"/>
        <end position="212"/>
    </location>
</feature>
<dbReference type="InterPro" id="IPR024459">
    <property type="entry name" value="Acb1-like_N"/>
</dbReference>
<feature type="domain" description="Anti-CBASS protein Acb1-like N-terminal" evidence="2">
    <location>
        <begin position="2"/>
        <end position="59"/>
    </location>
</feature>